<name>A0A250IPJ8_9BACT</name>
<dbReference type="EMBL" id="CP022163">
    <property type="protein sequence ID" value="ATB33170.1"/>
    <property type="molecule type" value="Genomic_DNA"/>
</dbReference>
<dbReference type="AlphaFoldDB" id="A0A250IPJ8"/>
<feature type="compositionally biased region" description="Basic and acidic residues" evidence="1">
    <location>
        <begin position="1"/>
        <end position="13"/>
    </location>
</feature>
<keyword evidence="4" id="KW-1185">Reference proteome</keyword>
<keyword evidence="2" id="KW-0812">Transmembrane</keyword>
<organism evidence="3 4">
    <name type="scientific">Melittangium boletus DSM 14713</name>
    <dbReference type="NCBI Taxonomy" id="1294270"/>
    <lineage>
        <taxon>Bacteria</taxon>
        <taxon>Pseudomonadati</taxon>
        <taxon>Myxococcota</taxon>
        <taxon>Myxococcia</taxon>
        <taxon>Myxococcales</taxon>
        <taxon>Cystobacterineae</taxon>
        <taxon>Archangiaceae</taxon>
        <taxon>Melittangium</taxon>
    </lineage>
</organism>
<feature type="region of interest" description="Disordered" evidence="1">
    <location>
        <begin position="1"/>
        <end position="32"/>
    </location>
</feature>
<feature type="transmembrane region" description="Helical" evidence="2">
    <location>
        <begin position="64"/>
        <end position="83"/>
    </location>
</feature>
<dbReference type="Proteomes" id="UP000217289">
    <property type="component" value="Chromosome"/>
</dbReference>
<protein>
    <recommendedName>
        <fullName evidence="5">ABC transporter substrate-binding protein</fullName>
    </recommendedName>
</protein>
<gene>
    <name evidence="3" type="ORF">MEBOL_006659</name>
</gene>
<evidence type="ECO:0000313" key="4">
    <source>
        <dbReference type="Proteomes" id="UP000217289"/>
    </source>
</evidence>
<dbReference type="KEGG" id="mbd:MEBOL_006659"/>
<evidence type="ECO:0000256" key="1">
    <source>
        <dbReference type="SAM" id="MobiDB-lite"/>
    </source>
</evidence>
<keyword evidence="2" id="KW-1133">Transmembrane helix</keyword>
<keyword evidence="2" id="KW-0472">Membrane</keyword>
<reference evidence="3 4" key="1">
    <citation type="submission" date="2017-06" db="EMBL/GenBank/DDBJ databases">
        <authorList>
            <person name="Kim H.J."/>
            <person name="Triplett B.A."/>
        </authorList>
    </citation>
    <scope>NUCLEOTIDE SEQUENCE [LARGE SCALE GENOMIC DNA]</scope>
    <source>
        <strain evidence="3 4">DSM 14713</strain>
    </source>
</reference>
<evidence type="ECO:0008006" key="5">
    <source>
        <dbReference type="Google" id="ProtNLM"/>
    </source>
</evidence>
<sequence>MLHPKAMQDRDGEPDQALFSTLPDSLREGDGPGIIARLMENTPSNGRTPRPLSWTELGLGPRSVLGFLLTLALVAGWLYYWFWGHDARSRPAPATRMADVKTLNSFREDVCGPPTPNGRPIAFSMLYSEEKRAWIEDAVDDFARLCPNIQVKLTAMGGLQSAEALLSGEQRPLVWAPTDELIVDYLMARWKARARPEILLEPSERTSLVRSPLVVLVWYDQLRMFQALLSAQSSPEGPWMSSLCALVPRDADPSKTPLEEQLPGRWVDWYDQNAARMPRPAAGERPLPSREELVSWDRVKIQHTSPTHSTSGFEVLYLLAYDYSLPPRQRRAAPADAGPQETVVLGNEQLREAFAQGFSAKKEQLRRWLQRCQAGMPDFPRSTELATQRLLDEGAREFDGVVTFEHLALPLLQRIDRYPGVKPDVRINYPEPTFVNAHAAYLLWPEARGPEIEAQRDAARRWLAYLRGQEQQQKAILHGFRPAIDLSLLDYDVDGNLFLSLRRHGVQPVLEVTEPPRLEGQPLADMVDIWKAAVGRN</sequence>
<accession>A0A250IPJ8</accession>
<evidence type="ECO:0000313" key="3">
    <source>
        <dbReference type="EMBL" id="ATB33170.1"/>
    </source>
</evidence>
<proteinExistence type="predicted"/>
<evidence type="ECO:0000256" key="2">
    <source>
        <dbReference type="SAM" id="Phobius"/>
    </source>
</evidence>